<dbReference type="InterPro" id="IPR029060">
    <property type="entry name" value="PIN-like_dom_sf"/>
</dbReference>
<evidence type="ECO:0000313" key="2">
    <source>
        <dbReference type="EMBL" id="SFJ85760.1"/>
    </source>
</evidence>
<name>A0A1I3US10_9RHOB</name>
<dbReference type="InterPro" id="IPR002716">
    <property type="entry name" value="PIN_dom"/>
</dbReference>
<dbReference type="InterPro" id="IPR041705">
    <property type="entry name" value="PIN_Sll0205"/>
</dbReference>
<dbReference type="PANTHER" id="PTHR36173">
    <property type="entry name" value="RIBONUCLEASE VAPC16-RELATED"/>
    <property type="match status" value="1"/>
</dbReference>
<proteinExistence type="predicted"/>
<dbReference type="CDD" id="cd09872">
    <property type="entry name" value="PIN_Sll0205-like"/>
    <property type="match status" value="1"/>
</dbReference>
<keyword evidence="3" id="KW-1185">Reference proteome</keyword>
<organism evidence="2 3">
    <name type="scientific">Jannaschia pohangensis</name>
    <dbReference type="NCBI Taxonomy" id="390807"/>
    <lineage>
        <taxon>Bacteria</taxon>
        <taxon>Pseudomonadati</taxon>
        <taxon>Pseudomonadota</taxon>
        <taxon>Alphaproteobacteria</taxon>
        <taxon>Rhodobacterales</taxon>
        <taxon>Roseobacteraceae</taxon>
        <taxon>Jannaschia</taxon>
    </lineage>
</organism>
<dbReference type="Pfam" id="PF01850">
    <property type="entry name" value="PIN"/>
    <property type="match status" value="1"/>
</dbReference>
<evidence type="ECO:0000259" key="1">
    <source>
        <dbReference type="Pfam" id="PF01850"/>
    </source>
</evidence>
<protein>
    <submittedName>
        <fullName evidence="2">PIN domain nuclease, a component of toxin-antitoxin system (PIN domain)</fullName>
    </submittedName>
</protein>
<gene>
    <name evidence="2" type="ORF">SAMN04488095_3843</name>
</gene>
<feature type="domain" description="PIN" evidence="1">
    <location>
        <begin position="4"/>
        <end position="122"/>
    </location>
</feature>
<evidence type="ECO:0000313" key="3">
    <source>
        <dbReference type="Proteomes" id="UP000199110"/>
    </source>
</evidence>
<dbReference type="STRING" id="390807.SAMN04488095_3843"/>
<reference evidence="2 3" key="1">
    <citation type="submission" date="2016-10" db="EMBL/GenBank/DDBJ databases">
        <authorList>
            <person name="de Groot N.N."/>
        </authorList>
    </citation>
    <scope>NUCLEOTIDE SEQUENCE [LARGE SCALE GENOMIC DNA]</scope>
    <source>
        <strain evidence="2 3">DSM 19073</strain>
    </source>
</reference>
<dbReference type="SUPFAM" id="SSF88723">
    <property type="entry name" value="PIN domain-like"/>
    <property type="match status" value="1"/>
</dbReference>
<dbReference type="Proteomes" id="UP000199110">
    <property type="component" value="Unassembled WGS sequence"/>
</dbReference>
<dbReference type="InterPro" id="IPR052919">
    <property type="entry name" value="TA_system_RNase"/>
</dbReference>
<accession>A0A1I3US10</accession>
<dbReference type="PANTHER" id="PTHR36173:SF2">
    <property type="entry name" value="RIBONUCLEASE VAPC16"/>
    <property type="match status" value="1"/>
</dbReference>
<dbReference type="OrthoDB" id="9798990at2"/>
<sequence length="128" mass="13562">MRALLDTHLLLWAATGSDRLTPFVRDYLGDVASEPVFSVASLWEVVIKSGLGRADFTVSALALREGLLTGGYGELSITAPHTLAVGALPPVHGDPFDRMLIAQASVEGCPLLTADSRLAEYGAPVRMV</sequence>
<dbReference type="AlphaFoldDB" id="A0A1I3US10"/>
<dbReference type="EMBL" id="FORA01000009">
    <property type="protein sequence ID" value="SFJ85760.1"/>
    <property type="molecule type" value="Genomic_DNA"/>
</dbReference>